<reference evidence="3 4" key="1">
    <citation type="submission" date="2020-08" db="EMBL/GenBank/DDBJ databases">
        <title>Genomic Encyclopedia of Type Strains, Phase IV (KMG-IV): sequencing the most valuable type-strain genomes for metagenomic binning, comparative biology and taxonomic classification.</title>
        <authorList>
            <person name="Goeker M."/>
        </authorList>
    </citation>
    <scope>NUCLEOTIDE SEQUENCE [LARGE SCALE GENOMIC DNA]</scope>
    <source>
        <strain evidence="3 4">DSM 7465</strain>
    </source>
</reference>
<organism evidence="3 4">
    <name type="scientific">Rhizorhapis suberifaciens</name>
    <name type="common">corky root of lettuce</name>
    <dbReference type="NCBI Taxonomy" id="13656"/>
    <lineage>
        <taxon>Bacteria</taxon>
        <taxon>Pseudomonadati</taxon>
        <taxon>Pseudomonadota</taxon>
        <taxon>Alphaproteobacteria</taxon>
        <taxon>Sphingomonadales</taxon>
        <taxon>Sphingomonadaceae</taxon>
        <taxon>Rhizorhapis</taxon>
    </lineage>
</organism>
<dbReference type="SUPFAM" id="SSF48208">
    <property type="entry name" value="Six-hairpin glycosidases"/>
    <property type="match status" value="1"/>
</dbReference>
<dbReference type="Pfam" id="PF00534">
    <property type="entry name" value="Glycos_transf_1"/>
    <property type="match status" value="1"/>
</dbReference>
<sequence length="759" mass="82867">MNEFTSLSQSFAGVPDHIAIIGNSVPRRCGIATFTTDTVNALRARFPGMRIDLYAMDDGRDDLAYPAGINTISQFDPSSYVAAAQAIEASEAKAIWLQHEYGIFGGVAGDMLLKILHRTDVPLLTTLHTVLERPDPDQRRVLDAVIRRSAKLIVMSQKGYDILLRVHAVPAHTMEIIPHGVPDRPYVEPDSMKPAFGFEGRKILLTFGLIAPDKGIDHMIRAMPAIVEQHPDALYVVLGATHPNVLRRDGEALREALQASTEKLGVADHVRFVNTYVGLGDLLDYLQAADVYVTPYNNPAQITSGTLSYAIGLGKPVVSTPYVHATEILDKGHGILVGFHDSDAMAREINALLSDDNSRAALAAKAYACGRTMLWSKLAQRAALLLGGLGNAPLTKIAPATRFQPLPPNLSAVIRMTDATGMLQHSIYSVPDRTHGYCLDDNARALILMSRMPAMDEGERDRLTSIYASFVQHAWNAERARFRNFMRFDRSWIEEEGSEDSFGRAVWAIGATALEAPAAKHRDWACALFDKIAGPARDLGAPRAQAFVMLGAAAMQAAQPGHALSRQLLEEFGEELLSMLHESRRPDWAWFEAVLAYDNARLPETLLRAGKALGRSDFLECGLTTLEWIVGQQTAPEGHFRAVGTDSFGREYQSPLPFDQQPLEAQATIDACAAAFEVTGNSRWSLEAEKAYQWFLGRNDLDIPLSSRDDGGCYDGLMPTGVNRNQGAESVLALQLASCAIFRLSQGGVDVAHRAGVAA</sequence>
<feature type="domain" description="Glycosyl transferase family 1" evidence="1">
    <location>
        <begin position="198"/>
        <end position="367"/>
    </location>
</feature>
<dbReference type="InterPro" id="IPR008928">
    <property type="entry name" value="6-hairpin_glycosidase_sf"/>
</dbReference>
<evidence type="ECO:0000313" key="3">
    <source>
        <dbReference type="EMBL" id="MBB4640802.1"/>
    </source>
</evidence>
<dbReference type="Pfam" id="PF13439">
    <property type="entry name" value="Glyco_transf_4"/>
    <property type="match status" value="1"/>
</dbReference>
<dbReference type="InterPro" id="IPR001296">
    <property type="entry name" value="Glyco_trans_1"/>
</dbReference>
<dbReference type="GO" id="GO:0005975">
    <property type="term" value="P:carbohydrate metabolic process"/>
    <property type="evidence" value="ECO:0007669"/>
    <property type="project" value="InterPro"/>
</dbReference>
<dbReference type="Gene3D" id="3.40.50.2000">
    <property type="entry name" value="Glycogen Phosphorylase B"/>
    <property type="match status" value="2"/>
</dbReference>
<dbReference type="PANTHER" id="PTHR12526">
    <property type="entry name" value="GLYCOSYLTRANSFERASE"/>
    <property type="match status" value="1"/>
</dbReference>
<dbReference type="RefSeq" id="WP_184474625.1">
    <property type="nucleotide sequence ID" value="NZ_JACHOV010000003.1"/>
</dbReference>
<dbReference type="GO" id="GO:0016757">
    <property type="term" value="F:glycosyltransferase activity"/>
    <property type="evidence" value="ECO:0007669"/>
    <property type="project" value="InterPro"/>
</dbReference>
<name>A0A840HRP0_9SPHN</name>
<accession>A0A840HRP0</accession>
<keyword evidence="4" id="KW-1185">Reference proteome</keyword>
<protein>
    <submittedName>
        <fullName evidence="3">Glycosyltransferase involved in cell wall biosynthesis</fullName>
    </submittedName>
</protein>
<proteinExistence type="predicted"/>
<keyword evidence="3" id="KW-0808">Transferase</keyword>
<dbReference type="Proteomes" id="UP000575068">
    <property type="component" value="Unassembled WGS sequence"/>
</dbReference>
<comment type="caution">
    <text evidence="3">The sequence shown here is derived from an EMBL/GenBank/DDBJ whole genome shotgun (WGS) entry which is preliminary data.</text>
</comment>
<evidence type="ECO:0000259" key="2">
    <source>
        <dbReference type="Pfam" id="PF13439"/>
    </source>
</evidence>
<evidence type="ECO:0000313" key="4">
    <source>
        <dbReference type="Proteomes" id="UP000575068"/>
    </source>
</evidence>
<dbReference type="EMBL" id="JACHOV010000003">
    <property type="protein sequence ID" value="MBB4640802.1"/>
    <property type="molecule type" value="Genomic_DNA"/>
</dbReference>
<dbReference type="InterPro" id="IPR028098">
    <property type="entry name" value="Glyco_trans_4-like_N"/>
</dbReference>
<dbReference type="CDD" id="cd03822">
    <property type="entry name" value="GT4_mannosyltransferase-like"/>
    <property type="match status" value="1"/>
</dbReference>
<dbReference type="AlphaFoldDB" id="A0A840HRP0"/>
<feature type="domain" description="Glycosyltransferase subfamily 4-like N-terminal" evidence="2">
    <location>
        <begin position="30"/>
        <end position="182"/>
    </location>
</feature>
<evidence type="ECO:0000259" key="1">
    <source>
        <dbReference type="Pfam" id="PF00534"/>
    </source>
</evidence>
<dbReference type="SUPFAM" id="SSF53756">
    <property type="entry name" value="UDP-Glycosyltransferase/glycogen phosphorylase"/>
    <property type="match status" value="1"/>
</dbReference>
<dbReference type="PANTHER" id="PTHR12526:SF572">
    <property type="entry name" value="BLL5144 PROTEIN"/>
    <property type="match status" value="1"/>
</dbReference>
<gene>
    <name evidence="3" type="ORF">HNQ99_001095</name>
</gene>